<dbReference type="Proteomes" id="UP001254608">
    <property type="component" value="Unassembled WGS sequence"/>
</dbReference>
<organism evidence="1 2">
    <name type="scientific">Banduia mediterranea</name>
    <dbReference type="NCBI Taxonomy" id="3075609"/>
    <lineage>
        <taxon>Bacteria</taxon>
        <taxon>Pseudomonadati</taxon>
        <taxon>Pseudomonadota</taxon>
        <taxon>Gammaproteobacteria</taxon>
        <taxon>Nevskiales</taxon>
        <taxon>Algiphilaceae</taxon>
        <taxon>Banduia</taxon>
    </lineage>
</organism>
<evidence type="ECO:0000313" key="1">
    <source>
        <dbReference type="EMBL" id="MDT0496950.1"/>
    </source>
</evidence>
<gene>
    <name evidence="1" type="ORF">RM530_06165</name>
</gene>
<reference evidence="1 2" key="1">
    <citation type="submission" date="2023-09" db="EMBL/GenBank/DDBJ databases">
        <authorList>
            <person name="Rey-Velasco X."/>
        </authorList>
    </citation>
    <scope>NUCLEOTIDE SEQUENCE [LARGE SCALE GENOMIC DNA]</scope>
    <source>
        <strain evidence="1 2">W345</strain>
    </source>
</reference>
<protein>
    <submittedName>
        <fullName evidence="1">Uncharacterized protein</fullName>
    </submittedName>
</protein>
<comment type="caution">
    <text evidence="1">The sequence shown here is derived from an EMBL/GenBank/DDBJ whole genome shotgun (WGS) entry which is preliminary data.</text>
</comment>
<keyword evidence="2" id="KW-1185">Reference proteome</keyword>
<accession>A0ABU2WGF4</accession>
<dbReference type="EMBL" id="JAVRIC010000006">
    <property type="protein sequence ID" value="MDT0496950.1"/>
    <property type="molecule type" value="Genomic_DNA"/>
</dbReference>
<dbReference type="RefSeq" id="WP_311364344.1">
    <property type="nucleotide sequence ID" value="NZ_JAVRIC010000006.1"/>
</dbReference>
<evidence type="ECO:0000313" key="2">
    <source>
        <dbReference type="Proteomes" id="UP001254608"/>
    </source>
</evidence>
<sequence>MLRLRIPRHYLDAQGLSLFAPARPSARAPKQRGAPELGVNLLIAPTDAASDDGRPVRHVSAMVTRGAQAVTPRSIHIDARRLSPSPGAGFEIPAEPLAAEMLGQPVTRYGTEMPFAPGLYHMDIAIDDEVEAQFVAEIR</sequence>
<proteinExistence type="predicted"/>
<name>A0ABU2WGF4_9GAMM</name>